<sequence>MLQSLKIRLHNAHDLIVQDPSSCPDDIFSGHAPQLRELNFPGTMWPLTPVPAFNCVSSIKTEYEDLTFPEPEVLFISCPALCDLVFRSYTVDETPRAVWDTCYGRCLRKLVIYGSSETSAVLNVTTADTEYVSFSATCASVTTFDHIFQHFPGDIQMQVRGGSGDVSVVLKDDIRTRKVRWVDDEVEELLVLSVFAPILSSITTLWLGRESILSIAHIALRFPNVVTLVIAPSCPYDSTCGVQPLSFPALRRLEVESSIFAAARLNGVHVHHLARFMGSVLGCLPRSALTLVFRGGAHLEGDPRAVRGYFREIIIL</sequence>
<accession>A0A165BW19</accession>
<dbReference type="InParanoid" id="A0A165BW19"/>
<evidence type="ECO:0000313" key="1">
    <source>
        <dbReference type="EMBL" id="KZV81343.1"/>
    </source>
</evidence>
<reference evidence="1 2" key="1">
    <citation type="journal article" date="2016" name="Mol. Biol. Evol.">
        <title>Comparative Genomics of Early-Diverging Mushroom-Forming Fungi Provides Insights into the Origins of Lignocellulose Decay Capabilities.</title>
        <authorList>
            <person name="Nagy L.G."/>
            <person name="Riley R."/>
            <person name="Tritt A."/>
            <person name="Adam C."/>
            <person name="Daum C."/>
            <person name="Floudas D."/>
            <person name="Sun H."/>
            <person name="Yadav J.S."/>
            <person name="Pangilinan J."/>
            <person name="Larsson K.H."/>
            <person name="Matsuura K."/>
            <person name="Barry K."/>
            <person name="Labutti K."/>
            <person name="Kuo R."/>
            <person name="Ohm R.A."/>
            <person name="Bhattacharya S.S."/>
            <person name="Shirouzu T."/>
            <person name="Yoshinaga Y."/>
            <person name="Martin F.M."/>
            <person name="Grigoriev I.V."/>
            <person name="Hibbett D.S."/>
        </authorList>
    </citation>
    <scope>NUCLEOTIDE SEQUENCE [LARGE SCALE GENOMIC DNA]</scope>
    <source>
        <strain evidence="1 2">HHB12029</strain>
    </source>
</reference>
<dbReference type="AlphaFoldDB" id="A0A165BW19"/>
<evidence type="ECO:0000313" key="2">
    <source>
        <dbReference type="Proteomes" id="UP000077266"/>
    </source>
</evidence>
<protein>
    <submittedName>
        <fullName evidence="1">Uncharacterized protein</fullName>
    </submittedName>
</protein>
<keyword evidence="2" id="KW-1185">Reference proteome</keyword>
<gene>
    <name evidence="1" type="ORF">EXIGLDRAFT_385585</name>
</gene>
<dbReference type="EMBL" id="KV426399">
    <property type="protein sequence ID" value="KZV81343.1"/>
    <property type="molecule type" value="Genomic_DNA"/>
</dbReference>
<organism evidence="1 2">
    <name type="scientific">Exidia glandulosa HHB12029</name>
    <dbReference type="NCBI Taxonomy" id="1314781"/>
    <lineage>
        <taxon>Eukaryota</taxon>
        <taxon>Fungi</taxon>
        <taxon>Dikarya</taxon>
        <taxon>Basidiomycota</taxon>
        <taxon>Agaricomycotina</taxon>
        <taxon>Agaricomycetes</taxon>
        <taxon>Auriculariales</taxon>
        <taxon>Exidiaceae</taxon>
        <taxon>Exidia</taxon>
    </lineage>
</organism>
<dbReference type="Proteomes" id="UP000077266">
    <property type="component" value="Unassembled WGS sequence"/>
</dbReference>
<proteinExistence type="predicted"/>
<name>A0A165BW19_EXIGL</name>